<accession>A0ABV8UD90</accession>
<reference evidence="3" key="1">
    <citation type="journal article" date="2019" name="Int. J. Syst. Evol. Microbiol.">
        <title>The Global Catalogue of Microorganisms (GCM) 10K type strain sequencing project: providing services to taxonomists for standard genome sequencing and annotation.</title>
        <authorList>
            <consortium name="The Broad Institute Genomics Platform"/>
            <consortium name="The Broad Institute Genome Sequencing Center for Infectious Disease"/>
            <person name="Wu L."/>
            <person name="Ma J."/>
        </authorList>
    </citation>
    <scope>NUCLEOTIDE SEQUENCE [LARGE SCALE GENOMIC DNA]</scope>
    <source>
        <strain evidence="3">CGMCC 1.15304</strain>
    </source>
</reference>
<keyword evidence="3" id="KW-1185">Reference proteome</keyword>
<dbReference type="CDD" id="cd00093">
    <property type="entry name" value="HTH_XRE"/>
    <property type="match status" value="1"/>
</dbReference>
<name>A0ABV8UD90_9PROT</name>
<evidence type="ECO:0000313" key="2">
    <source>
        <dbReference type="EMBL" id="MFC4349217.1"/>
    </source>
</evidence>
<dbReference type="Proteomes" id="UP001595776">
    <property type="component" value="Unassembled WGS sequence"/>
</dbReference>
<gene>
    <name evidence="2" type="ORF">ACFO5Q_15300</name>
</gene>
<dbReference type="EMBL" id="JBHSCR010000015">
    <property type="protein sequence ID" value="MFC4349217.1"/>
    <property type="molecule type" value="Genomic_DNA"/>
</dbReference>
<evidence type="ECO:0000259" key="1">
    <source>
        <dbReference type="PROSITE" id="PS50943"/>
    </source>
</evidence>
<sequence>MAESTIEMPVNFGKLPNLKALGQYAKSKRRYEKISIKKLALLVGCSHTSIIEFEKGSGKINLSTAWRILDTLGLVNPDAAEYQHVIRNAPSDTNT</sequence>
<proteinExistence type="predicted"/>
<dbReference type="Pfam" id="PF01381">
    <property type="entry name" value="HTH_3"/>
    <property type="match status" value="1"/>
</dbReference>
<dbReference type="Gene3D" id="1.10.260.40">
    <property type="entry name" value="lambda repressor-like DNA-binding domains"/>
    <property type="match status" value="1"/>
</dbReference>
<dbReference type="RefSeq" id="WP_068147234.1">
    <property type="nucleotide sequence ID" value="NZ_JBHSCR010000015.1"/>
</dbReference>
<organism evidence="2 3">
    <name type="scientific">Kordiimonas lipolytica</name>
    <dbReference type="NCBI Taxonomy" id="1662421"/>
    <lineage>
        <taxon>Bacteria</taxon>
        <taxon>Pseudomonadati</taxon>
        <taxon>Pseudomonadota</taxon>
        <taxon>Alphaproteobacteria</taxon>
        <taxon>Kordiimonadales</taxon>
        <taxon>Kordiimonadaceae</taxon>
        <taxon>Kordiimonas</taxon>
    </lineage>
</organism>
<dbReference type="SUPFAM" id="SSF47413">
    <property type="entry name" value="lambda repressor-like DNA-binding domains"/>
    <property type="match status" value="1"/>
</dbReference>
<dbReference type="InterPro" id="IPR010982">
    <property type="entry name" value="Lambda_DNA-bd_dom_sf"/>
</dbReference>
<evidence type="ECO:0000313" key="3">
    <source>
        <dbReference type="Proteomes" id="UP001595776"/>
    </source>
</evidence>
<dbReference type="InterPro" id="IPR001387">
    <property type="entry name" value="Cro/C1-type_HTH"/>
</dbReference>
<feature type="domain" description="HTH cro/C1-type" evidence="1">
    <location>
        <begin position="26"/>
        <end position="80"/>
    </location>
</feature>
<protein>
    <submittedName>
        <fullName evidence="2">Helix-turn-helix domain-containing protein</fullName>
    </submittedName>
</protein>
<comment type="caution">
    <text evidence="2">The sequence shown here is derived from an EMBL/GenBank/DDBJ whole genome shotgun (WGS) entry which is preliminary data.</text>
</comment>
<dbReference type="PROSITE" id="PS50943">
    <property type="entry name" value="HTH_CROC1"/>
    <property type="match status" value="1"/>
</dbReference>